<evidence type="ECO:0000259" key="14">
    <source>
        <dbReference type="PROSITE" id="PS51473"/>
    </source>
</evidence>
<dbReference type="InterPro" id="IPR000719">
    <property type="entry name" value="Prot_kinase_dom"/>
</dbReference>
<dbReference type="InterPro" id="IPR017441">
    <property type="entry name" value="Protein_kinase_ATP_BS"/>
</dbReference>
<dbReference type="SMART" id="SM00220">
    <property type="entry name" value="S_TKc"/>
    <property type="match status" value="1"/>
</dbReference>
<proteinExistence type="predicted"/>
<evidence type="ECO:0000256" key="12">
    <source>
        <dbReference type="SAM" id="SignalP"/>
    </source>
</evidence>
<keyword evidence="3 12" id="KW-0732">Signal</keyword>
<reference evidence="15 16" key="1">
    <citation type="submission" date="2024-01" db="EMBL/GenBank/DDBJ databases">
        <title>The complete chloroplast genome sequence of Lithospermum erythrorhizon: insights into the phylogenetic relationship among Boraginaceae species and the maternal lineages of purple gromwells.</title>
        <authorList>
            <person name="Okada T."/>
            <person name="Watanabe K."/>
        </authorList>
    </citation>
    <scope>NUCLEOTIDE SEQUENCE [LARGE SCALE GENOMIC DNA]</scope>
</reference>
<comment type="caution">
    <text evidence="15">The sequence shown here is derived from an EMBL/GenBank/DDBJ whole genome shotgun (WGS) entry which is preliminary data.</text>
</comment>
<evidence type="ECO:0000256" key="7">
    <source>
        <dbReference type="ARBA" id="ARBA00022840"/>
    </source>
</evidence>
<evidence type="ECO:0000256" key="9">
    <source>
        <dbReference type="ARBA" id="ARBA00023180"/>
    </source>
</evidence>
<evidence type="ECO:0000256" key="6">
    <source>
        <dbReference type="ARBA" id="ARBA00022777"/>
    </source>
</evidence>
<keyword evidence="9" id="KW-0325">Glycoprotein</keyword>
<dbReference type="CDD" id="cd14066">
    <property type="entry name" value="STKc_IRAK"/>
    <property type="match status" value="1"/>
</dbReference>
<dbReference type="GO" id="GO:0005524">
    <property type="term" value="F:ATP binding"/>
    <property type="evidence" value="ECO:0007669"/>
    <property type="project" value="UniProtKB-UniRule"/>
</dbReference>
<dbReference type="AlphaFoldDB" id="A0AAV3QLJ4"/>
<keyword evidence="2" id="KW-0808">Transferase</keyword>
<keyword evidence="8 15" id="KW-0675">Receptor</keyword>
<dbReference type="PROSITE" id="PS00108">
    <property type="entry name" value="PROTEIN_KINASE_ST"/>
    <property type="match status" value="1"/>
</dbReference>
<feature type="domain" description="Protein kinase" evidence="13">
    <location>
        <begin position="324"/>
        <end position="600"/>
    </location>
</feature>
<dbReference type="InterPro" id="IPR008271">
    <property type="entry name" value="Ser/Thr_kinase_AS"/>
</dbReference>
<dbReference type="FunFam" id="1.10.510.10:FF:000336">
    <property type="entry name" value="Cysteine-rich receptor-like protein kinase 2"/>
    <property type="match status" value="1"/>
</dbReference>
<dbReference type="PROSITE" id="PS00107">
    <property type="entry name" value="PROTEIN_KINASE_ATP"/>
    <property type="match status" value="1"/>
</dbReference>
<dbReference type="Gene3D" id="1.10.510.10">
    <property type="entry name" value="Transferase(Phosphotransferase) domain 1"/>
    <property type="match status" value="1"/>
</dbReference>
<keyword evidence="4" id="KW-0677">Repeat</keyword>
<evidence type="ECO:0000256" key="3">
    <source>
        <dbReference type="ARBA" id="ARBA00022729"/>
    </source>
</evidence>
<dbReference type="GO" id="GO:0004674">
    <property type="term" value="F:protein serine/threonine kinase activity"/>
    <property type="evidence" value="ECO:0007669"/>
    <property type="project" value="UniProtKB-KW"/>
</dbReference>
<feature type="binding site" evidence="10">
    <location>
        <position position="362"/>
    </location>
    <ligand>
        <name>ATP</name>
        <dbReference type="ChEBI" id="CHEBI:30616"/>
    </ligand>
</feature>
<dbReference type="Gene3D" id="3.30.200.20">
    <property type="entry name" value="Phosphorylase Kinase, domain 1"/>
    <property type="match status" value="1"/>
</dbReference>
<evidence type="ECO:0000256" key="4">
    <source>
        <dbReference type="ARBA" id="ARBA00022737"/>
    </source>
</evidence>
<dbReference type="FunFam" id="3.30.200.20:FF:000177">
    <property type="entry name" value="Cysteine-rich receptor-like protein kinase 2"/>
    <property type="match status" value="1"/>
</dbReference>
<dbReference type="Pfam" id="PF00069">
    <property type="entry name" value="Pkinase"/>
    <property type="match status" value="1"/>
</dbReference>
<keyword evidence="1" id="KW-0723">Serine/threonine-protein kinase</keyword>
<dbReference type="CDD" id="cd23509">
    <property type="entry name" value="Gnk2-like"/>
    <property type="match status" value="2"/>
</dbReference>
<feature type="transmembrane region" description="Helical" evidence="11">
    <location>
        <begin position="264"/>
        <end position="286"/>
    </location>
</feature>
<feature type="domain" description="Gnk2-homologous" evidence="14">
    <location>
        <begin position="136"/>
        <end position="241"/>
    </location>
</feature>
<evidence type="ECO:0000259" key="13">
    <source>
        <dbReference type="PROSITE" id="PS50011"/>
    </source>
</evidence>
<gene>
    <name evidence="15" type="ORF">LIER_19777</name>
</gene>
<dbReference type="EMBL" id="BAABME010004938">
    <property type="protein sequence ID" value="GAA0164051.1"/>
    <property type="molecule type" value="Genomic_DNA"/>
</dbReference>
<evidence type="ECO:0000313" key="16">
    <source>
        <dbReference type="Proteomes" id="UP001454036"/>
    </source>
</evidence>
<dbReference type="Pfam" id="PF01657">
    <property type="entry name" value="Stress-antifung"/>
    <property type="match status" value="2"/>
</dbReference>
<evidence type="ECO:0000313" key="15">
    <source>
        <dbReference type="EMBL" id="GAA0164051.1"/>
    </source>
</evidence>
<protein>
    <submittedName>
        <fullName evidence="15">Transmembrane signal receptor</fullName>
    </submittedName>
</protein>
<keyword evidence="16" id="KW-1185">Reference proteome</keyword>
<evidence type="ECO:0000256" key="8">
    <source>
        <dbReference type="ARBA" id="ARBA00023170"/>
    </source>
</evidence>
<dbReference type="Proteomes" id="UP001454036">
    <property type="component" value="Unassembled WGS sequence"/>
</dbReference>
<dbReference type="PROSITE" id="PS50011">
    <property type="entry name" value="PROTEIN_KINASE_DOM"/>
    <property type="match status" value="1"/>
</dbReference>
<keyword evidence="5 10" id="KW-0547">Nucleotide-binding</keyword>
<dbReference type="InterPro" id="IPR002902">
    <property type="entry name" value="GNK2"/>
</dbReference>
<dbReference type="InterPro" id="IPR052059">
    <property type="entry name" value="CR_Ser/Thr_kinase"/>
</dbReference>
<feature type="domain" description="Gnk2-homologous" evidence="14">
    <location>
        <begin position="27"/>
        <end position="130"/>
    </location>
</feature>
<dbReference type="SUPFAM" id="SSF56112">
    <property type="entry name" value="Protein kinase-like (PK-like)"/>
    <property type="match status" value="1"/>
</dbReference>
<organism evidence="15 16">
    <name type="scientific">Lithospermum erythrorhizon</name>
    <name type="common">Purple gromwell</name>
    <name type="synonym">Lithospermum officinale var. erythrorhizon</name>
    <dbReference type="NCBI Taxonomy" id="34254"/>
    <lineage>
        <taxon>Eukaryota</taxon>
        <taxon>Viridiplantae</taxon>
        <taxon>Streptophyta</taxon>
        <taxon>Embryophyta</taxon>
        <taxon>Tracheophyta</taxon>
        <taxon>Spermatophyta</taxon>
        <taxon>Magnoliopsida</taxon>
        <taxon>eudicotyledons</taxon>
        <taxon>Gunneridae</taxon>
        <taxon>Pentapetalae</taxon>
        <taxon>asterids</taxon>
        <taxon>lamiids</taxon>
        <taxon>Boraginales</taxon>
        <taxon>Boraginaceae</taxon>
        <taxon>Boraginoideae</taxon>
        <taxon>Lithospermeae</taxon>
        <taxon>Lithospermum</taxon>
    </lineage>
</organism>
<dbReference type="FunFam" id="3.30.430.20:FF:000017">
    <property type="entry name" value="Cysteine-rich receptor-like protein kinase 2"/>
    <property type="match status" value="1"/>
</dbReference>
<name>A0AAV3QLJ4_LITER</name>
<keyword evidence="7 10" id="KW-0067">ATP-binding</keyword>
<keyword evidence="6" id="KW-0418">Kinase</keyword>
<dbReference type="InterPro" id="IPR038408">
    <property type="entry name" value="GNK2_sf"/>
</dbReference>
<sequence length="640" mass="70829">MENSSSWPWFVVFMLLALVLEPARSDPQLNLIIKGCSQYKVSGSFFNSLNATFADLRKSLLNEKKHYATAQRSMSEEPVFVMVQCRNYLSTKDCVKCFDTAAVQIRNCSHANGARIIYDGCILRYESTKFYRQGTADGNSQQCGNRTAQDTVAFNTAVGSLVKDLELATPKTSNRYAATKTEIPGGGKNVYGVAQCSENVIEIDCQECLKVASRNIQGCFPTTDARAFDAGCFLRYSTTRFFADNQTVNIRPFLEHGSSSKRKVIIGAVAGGVGLLLVAFMLFLWYQLSRTAKATRTGNILEATQLQGPLRYSYKDLKNATKNFSEENKLGEGGFGEVYKGTLKNGNVVAVKKLIVSSSAAKAQFESEVKLISNVHHRNLIRLLGCSNKRADLLLVYEYMSNGSLDKFLYGEKKGTLNWKQRYEIIFGTARGLAYLHEQFHVRIIHRDIKSSNILLDDDFLPKIADFGLARLLPENQSHLSTRFAGTLGYTAPEYAIHGQLTEKVDTFSFGVVALEIISGRRSTDAKSEPVAQFLLEEAWKLVEKDMHLKLVDEALDPNQYTPEEVKKVIGIALSCTQSPAALRPTMSEVVVMLTSDSNLEQKTPTRPTFIDAGRVSSMDTSASTASSKATATFTAFSGR</sequence>
<dbReference type="PANTHER" id="PTHR47973">
    <property type="entry name" value="CYSTEINE-RICH RECEPTOR-LIKE PROTEIN KINASE 3"/>
    <property type="match status" value="1"/>
</dbReference>
<dbReference type="InterPro" id="IPR011009">
    <property type="entry name" value="Kinase-like_dom_sf"/>
</dbReference>
<dbReference type="Gene3D" id="3.30.430.20">
    <property type="entry name" value="Gnk2 domain, C-X8-C-X2-C motif"/>
    <property type="match status" value="2"/>
</dbReference>
<accession>A0AAV3QLJ4</accession>
<feature type="chain" id="PRO_5043831130" evidence="12">
    <location>
        <begin position="26"/>
        <end position="640"/>
    </location>
</feature>
<keyword evidence="11" id="KW-1133">Transmembrane helix</keyword>
<evidence type="ECO:0000256" key="2">
    <source>
        <dbReference type="ARBA" id="ARBA00022679"/>
    </source>
</evidence>
<feature type="signal peptide" evidence="12">
    <location>
        <begin position="1"/>
        <end position="25"/>
    </location>
</feature>
<evidence type="ECO:0000256" key="5">
    <source>
        <dbReference type="ARBA" id="ARBA00022741"/>
    </source>
</evidence>
<keyword evidence="11 15" id="KW-0812">Transmembrane</keyword>
<evidence type="ECO:0000256" key="11">
    <source>
        <dbReference type="SAM" id="Phobius"/>
    </source>
</evidence>
<evidence type="ECO:0000256" key="1">
    <source>
        <dbReference type="ARBA" id="ARBA00022527"/>
    </source>
</evidence>
<dbReference type="PROSITE" id="PS51473">
    <property type="entry name" value="GNK2"/>
    <property type="match status" value="2"/>
</dbReference>
<keyword evidence="11" id="KW-0472">Membrane</keyword>
<evidence type="ECO:0000256" key="10">
    <source>
        <dbReference type="PROSITE-ProRule" id="PRU10141"/>
    </source>
</evidence>